<keyword evidence="12" id="KW-0704">Schiff base</keyword>
<gene>
    <name evidence="15" type="ORF">CDCA_CDCA15G4021</name>
</gene>
<dbReference type="GO" id="GO:0008295">
    <property type="term" value="P:spermidine biosynthetic process"/>
    <property type="evidence" value="ECO:0007669"/>
    <property type="project" value="UniProtKB-KW"/>
</dbReference>
<dbReference type="EMBL" id="JANCYW010000015">
    <property type="protein sequence ID" value="KAK4537996.1"/>
    <property type="molecule type" value="Genomic_DNA"/>
</dbReference>
<reference evidence="15 16" key="1">
    <citation type="submission" date="2022-07" db="EMBL/GenBank/DDBJ databases">
        <title>Genome-wide signatures of adaptation to extreme environments.</title>
        <authorList>
            <person name="Cho C.H."/>
            <person name="Yoon H.S."/>
        </authorList>
    </citation>
    <scope>NUCLEOTIDE SEQUENCE [LARGE SCALE GENOMIC DNA]</scope>
    <source>
        <strain evidence="15 16">DBV 063 E5</strain>
    </source>
</reference>
<dbReference type="SUPFAM" id="SSF56276">
    <property type="entry name" value="S-adenosylmethionine decarboxylase"/>
    <property type="match status" value="1"/>
</dbReference>
<accession>A0AAV9J0S9</accession>
<dbReference type="Pfam" id="PF01536">
    <property type="entry name" value="SAM_decarbox"/>
    <property type="match status" value="1"/>
</dbReference>
<evidence type="ECO:0000256" key="11">
    <source>
        <dbReference type="ARBA" id="ARBA00023239"/>
    </source>
</evidence>
<name>A0AAV9J0S9_CYACA</name>
<evidence type="ECO:0000256" key="6">
    <source>
        <dbReference type="ARBA" id="ARBA00022793"/>
    </source>
</evidence>
<keyword evidence="16" id="KW-1185">Reference proteome</keyword>
<dbReference type="AlphaFoldDB" id="A0AAV9J0S9"/>
<dbReference type="InterPro" id="IPR016067">
    <property type="entry name" value="S-AdoMet_deCO2ase_core"/>
</dbReference>
<organism evidence="15 16">
    <name type="scientific">Cyanidium caldarium</name>
    <name type="common">Red alga</name>
    <dbReference type="NCBI Taxonomy" id="2771"/>
    <lineage>
        <taxon>Eukaryota</taxon>
        <taxon>Rhodophyta</taxon>
        <taxon>Bangiophyceae</taxon>
        <taxon>Cyanidiales</taxon>
        <taxon>Cyanidiaceae</taxon>
        <taxon>Cyanidium</taxon>
    </lineage>
</organism>
<keyword evidence="5" id="KW-0949">S-adenosyl-L-methionine</keyword>
<keyword evidence="8" id="KW-0745">Spermidine biosynthesis</keyword>
<evidence type="ECO:0000313" key="15">
    <source>
        <dbReference type="EMBL" id="KAK4537996.1"/>
    </source>
</evidence>
<feature type="region of interest" description="Disordered" evidence="14">
    <location>
        <begin position="425"/>
        <end position="462"/>
    </location>
</feature>
<evidence type="ECO:0000256" key="4">
    <source>
        <dbReference type="ARBA" id="ARBA00012357"/>
    </source>
</evidence>
<protein>
    <recommendedName>
        <fullName evidence="4">adenosylmethionine decarboxylase</fullName>
        <ecNumber evidence="4">4.1.1.50</ecNumber>
    </recommendedName>
</protein>
<evidence type="ECO:0000256" key="2">
    <source>
        <dbReference type="ARBA" id="ARBA00004911"/>
    </source>
</evidence>
<comment type="similarity">
    <text evidence="3">Belongs to the eukaryotic AdoMetDC family.</text>
</comment>
<keyword evidence="11" id="KW-0456">Lyase</keyword>
<dbReference type="PROSITE" id="PS01336">
    <property type="entry name" value="ADOMETDC"/>
    <property type="match status" value="1"/>
</dbReference>
<evidence type="ECO:0000256" key="3">
    <source>
        <dbReference type="ARBA" id="ARBA00008466"/>
    </source>
</evidence>
<keyword evidence="6" id="KW-0210">Decarboxylase</keyword>
<comment type="cofactor">
    <cofactor evidence="1">
        <name>pyruvate</name>
        <dbReference type="ChEBI" id="CHEBI:15361"/>
    </cofactor>
</comment>
<dbReference type="Proteomes" id="UP001301350">
    <property type="component" value="Unassembled WGS sequence"/>
</dbReference>
<evidence type="ECO:0000256" key="8">
    <source>
        <dbReference type="ARBA" id="ARBA00023066"/>
    </source>
</evidence>
<evidence type="ECO:0000256" key="10">
    <source>
        <dbReference type="ARBA" id="ARBA00023145"/>
    </source>
</evidence>
<proteinExistence type="inferred from homology"/>
<evidence type="ECO:0000256" key="14">
    <source>
        <dbReference type="SAM" id="MobiDB-lite"/>
    </source>
</evidence>
<comment type="caution">
    <text evidence="15">The sequence shown here is derived from an EMBL/GenBank/DDBJ whole genome shotgun (WGS) entry which is preliminary data.</text>
</comment>
<dbReference type="InterPro" id="IPR001985">
    <property type="entry name" value="S-AdoMet_decarboxylase_euk"/>
</dbReference>
<dbReference type="PANTHER" id="PTHR11570:SF0">
    <property type="entry name" value="S-ADENOSYLMETHIONINE DECARBOXYLASE PROENZYME"/>
    <property type="match status" value="1"/>
</dbReference>
<dbReference type="Gene3D" id="3.60.90.10">
    <property type="entry name" value="S-adenosylmethionine decarboxylase"/>
    <property type="match status" value="1"/>
</dbReference>
<evidence type="ECO:0000256" key="9">
    <source>
        <dbReference type="ARBA" id="ARBA00023115"/>
    </source>
</evidence>
<dbReference type="InterPro" id="IPR048283">
    <property type="entry name" value="AdoMetDC-like"/>
</dbReference>
<evidence type="ECO:0000256" key="13">
    <source>
        <dbReference type="ARBA" id="ARBA00023317"/>
    </source>
</evidence>
<dbReference type="GO" id="GO:0005829">
    <property type="term" value="C:cytosol"/>
    <property type="evidence" value="ECO:0007669"/>
    <property type="project" value="TreeGrafter"/>
</dbReference>
<keyword evidence="10" id="KW-0865">Zymogen</keyword>
<evidence type="ECO:0000256" key="1">
    <source>
        <dbReference type="ARBA" id="ARBA00001928"/>
    </source>
</evidence>
<dbReference type="GO" id="GO:0004014">
    <property type="term" value="F:adenosylmethionine decarboxylase activity"/>
    <property type="evidence" value="ECO:0007669"/>
    <property type="project" value="UniProtKB-EC"/>
</dbReference>
<evidence type="ECO:0000256" key="12">
    <source>
        <dbReference type="ARBA" id="ARBA00023270"/>
    </source>
</evidence>
<keyword evidence="9" id="KW-0620">Polyamine biosynthesis</keyword>
<evidence type="ECO:0000256" key="7">
    <source>
        <dbReference type="ARBA" id="ARBA00022813"/>
    </source>
</evidence>
<dbReference type="GO" id="GO:0006597">
    <property type="term" value="P:spermine biosynthetic process"/>
    <property type="evidence" value="ECO:0007669"/>
    <property type="project" value="InterPro"/>
</dbReference>
<evidence type="ECO:0000313" key="16">
    <source>
        <dbReference type="Proteomes" id="UP001301350"/>
    </source>
</evidence>
<evidence type="ECO:0000256" key="5">
    <source>
        <dbReference type="ARBA" id="ARBA00022691"/>
    </source>
</evidence>
<keyword evidence="7" id="KW-0068">Autocatalytic cleavage</keyword>
<dbReference type="InterPro" id="IPR018166">
    <property type="entry name" value="S-AdoMet_deCO2ase_CS"/>
</dbReference>
<dbReference type="NCBIfam" id="TIGR00535">
    <property type="entry name" value="SAM_DCase"/>
    <property type="match status" value="1"/>
</dbReference>
<dbReference type="EC" id="4.1.1.50" evidence="4"/>
<dbReference type="PANTHER" id="PTHR11570">
    <property type="entry name" value="S-ADENOSYLMETHIONINE DECARBOXYLASE"/>
    <property type="match status" value="1"/>
</dbReference>
<sequence>MVLAGVSGSGVGLSARSMSMTLSSPLTTAANMACSAPSAGFEGPEKKLEIRFVPLSVGADGEGGDAGSLRTASRDEWEELLQHAQCSVLSVVHNAHCDAYLLSESSLFVYDRQLLVKTCGTTALLTALPLMLSLAARRRMKAASVQYSRVPFLYPAQQPYPHTSFADEVAYLRGTLPHGSAYAFHGDGVVSSDVRSPDVVWHLFTYDRQSPASREQRLEVCMFDLDPERMRAFYEHSELHDGCAWRCTAVSGLQALLEELCEMETPPSSSSTDEPLVIDAHLFSPCGYSMNAVHGDTYFTVHITPEPHCSYVSFESNIAVSTYAALLRQVLDTFRPGRFSLCAVADAPASTTGDASWTLLPPPQLPAADDLVYVSAMAPEKMRVRGGQGEHRWSAGALTYRRMTVAPGSASRCWPWTRAARLRPTTDGWASPVSGAASGMSASPCTSDNDDEDVDAASGNEV</sequence>
<keyword evidence="13" id="KW-0670">Pyruvate</keyword>
<comment type="pathway">
    <text evidence="2">Amine and polyamine biosynthesis; S-adenosylmethioninamine biosynthesis; S-adenosylmethioninamine from S-adenosyl-L-methionine: step 1/1.</text>
</comment>